<comment type="caution">
    <text evidence="2">The sequence shown here is derived from an EMBL/GenBank/DDBJ whole genome shotgun (WGS) entry which is preliminary data.</text>
</comment>
<feature type="region of interest" description="Disordered" evidence="1">
    <location>
        <begin position="1"/>
        <end position="21"/>
    </location>
</feature>
<dbReference type="Proteomes" id="UP000477739">
    <property type="component" value="Unassembled WGS sequence"/>
</dbReference>
<dbReference type="AlphaFoldDB" id="A0A6L6IP76"/>
<organism evidence="2 3">
    <name type="scientific">Intestinirhabdus alba</name>
    <dbReference type="NCBI Taxonomy" id="2899544"/>
    <lineage>
        <taxon>Bacteria</taxon>
        <taxon>Pseudomonadati</taxon>
        <taxon>Pseudomonadota</taxon>
        <taxon>Gammaproteobacteria</taxon>
        <taxon>Enterobacterales</taxon>
        <taxon>Enterobacteriaceae</taxon>
        <taxon>Intestinirhabdus</taxon>
    </lineage>
</organism>
<evidence type="ECO:0000313" key="2">
    <source>
        <dbReference type="EMBL" id="MTH47488.1"/>
    </source>
</evidence>
<protein>
    <submittedName>
        <fullName evidence="2">Uncharacterized protein</fullName>
    </submittedName>
</protein>
<reference evidence="2 3" key="1">
    <citation type="submission" date="2019-11" db="EMBL/GenBank/DDBJ databases">
        <title>Escherichia alba sp. nov. isolated from the gut of plastic-eating superworms Zophobas atratus.</title>
        <authorList>
            <person name="Yang Y."/>
        </authorList>
    </citation>
    <scope>NUCLEOTIDE SEQUENCE [LARGE SCALE GENOMIC DNA]</scope>
    <source>
        <strain evidence="3">BIT-B35</strain>
    </source>
</reference>
<feature type="region of interest" description="Disordered" evidence="1">
    <location>
        <begin position="54"/>
        <end position="80"/>
    </location>
</feature>
<dbReference type="EMBL" id="WMJZ01000020">
    <property type="protein sequence ID" value="MTH47488.1"/>
    <property type="molecule type" value="Genomic_DNA"/>
</dbReference>
<name>A0A6L6IP76_9ENTR</name>
<evidence type="ECO:0000256" key="1">
    <source>
        <dbReference type="SAM" id="MobiDB-lite"/>
    </source>
</evidence>
<gene>
    <name evidence="2" type="ORF">GJV78_14725</name>
</gene>
<keyword evidence="3" id="KW-1185">Reference proteome</keyword>
<dbReference type="OrthoDB" id="7065757at2"/>
<sequence length="80" mass="8832">MPSSLTASRLPPLPGNNPGRLSWGESLEWNVGLLETIRLDNCDKALIRQIEQLRTSGETGRTLPPPPECSLLTKDAQKEH</sequence>
<accession>A0A6L6IP76</accession>
<proteinExistence type="predicted"/>
<evidence type="ECO:0000313" key="3">
    <source>
        <dbReference type="Proteomes" id="UP000477739"/>
    </source>
</evidence>